<gene>
    <name evidence="1" type="ORF">TVY486_0804680</name>
</gene>
<protein>
    <submittedName>
        <fullName evidence="1">Uncharacterized protein</fullName>
    </submittedName>
</protein>
<organism evidence="1">
    <name type="scientific">Trypanosoma vivax (strain Y486)</name>
    <dbReference type="NCBI Taxonomy" id="1055687"/>
    <lineage>
        <taxon>Eukaryota</taxon>
        <taxon>Discoba</taxon>
        <taxon>Euglenozoa</taxon>
        <taxon>Kinetoplastea</taxon>
        <taxon>Metakinetoplastina</taxon>
        <taxon>Trypanosomatida</taxon>
        <taxon>Trypanosomatidae</taxon>
        <taxon>Trypanosoma</taxon>
        <taxon>Duttonella</taxon>
    </lineage>
</organism>
<sequence length="159" mass="17628">MRCPHLFPYFLFSHENVPDAQTVGTVGEGPNGRALKARPAPLFVTLGSDIPLNVFQFSSPHVLPHLLTFFCICPRSPFQMLQVYLAMPHTQRSQDTPPTTTQSRLFVLLFLYSTYSSIVSPCAALVCLAIIAQGITVATLVLFIPSAKRFLLFLSFLLI</sequence>
<reference evidence="1" key="1">
    <citation type="journal article" date="2012" name="Proc. Natl. Acad. Sci. U.S.A.">
        <title>Antigenic diversity is generated by distinct evolutionary mechanisms in African trypanosome species.</title>
        <authorList>
            <person name="Jackson A.P."/>
            <person name="Berry A."/>
            <person name="Aslett M."/>
            <person name="Allison H.C."/>
            <person name="Burton P."/>
            <person name="Vavrova-Anderson J."/>
            <person name="Brown R."/>
            <person name="Browne H."/>
            <person name="Corton N."/>
            <person name="Hauser H."/>
            <person name="Gamble J."/>
            <person name="Gilderthorp R."/>
            <person name="Marcello L."/>
            <person name="McQuillan J."/>
            <person name="Otto T.D."/>
            <person name="Quail M.A."/>
            <person name="Sanders M.J."/>
            <person name="van Tonder A."/>
            <person name="Ginger M.L."/>
            <person name="Field M.C."/>
            <person name="Barry J.D."/>
            <person name="Hertz-Fowler C."/>
            <person name="Berriman M."/>
        </authorList>
    </citation>
    <scope>NUCLEOTIDE SEQUENCE</scope>
    <source>
        <strain evidence="1">Y486</strain>
    </source>
</reference>
<dbReference type="VEuPathDB" id="TriTrypDB:TvY486_0804680"/>
<dbReference type="AlphaFoldDB" id="G0U1A5"/>
<evidence type="ECO:0000313" key="1">
    <source>
        <dbReference type="EMBL" id="CCC49860.1"/>
    </source>
</evidence>
<name>G0U1A5_TRYVY</name>
<dbReference type="EMBL" id="HE573024">
    <property type="protein sequence ID" value="CCC49860.1"/>
    <property type="molecule type" value="Genomic_DNA"/>
</dbReference>
<proteinExistence type="predicted"/>
<accession>G0U1A5</accession>